<dbReference type="PANTHER" id="PTHR43011">
    <property type="entry name" value="IRON-SULFUR CLUSTER ASSEMBLY 2 HOMOLOG, MITOCHONDRIAL"/>
    <property type="match status" value="1"/>
</dbReference>
<dbReference type="GO" id="GO:0005506">
    <property type="term" value="F:iron ion binding"/>
    <property type="evidence" value="ECO:0007669"/>
    <property type="project" value="TreeGrafter"/>
</dbReference>
<dbReference type="SUPFAM" id="SSF89360">
    <property type="entry name" value="HesB-like domain"/>
    <property type="match status" value="1"/>
</dbReference>
<dbReference type="EMBL" id="CP017675">
    <property type="protein sequence ID" value="APB34590.1"/>
    <property type="molecule type" value="Genomic_DNA"/>
</dbReference>
<proteinExistence type="predicted"/>
<evidence type="ECO:0000259" key="1">
    <source>
        <dbReference type="Pfam" id="PF01521"/>
    </source>
</evidence>
<dbReference type="KEGG" id="glt:GlitD10_2258"/>
<dbReference type="InterPro" id="IPR016092">
    <property type="entry name" value="ATAP"/>
</dbReference>
<dbReference type="GO" id="GO:0051539">
    <property type="term" value="F:4 iron, 4 sulfur cluster binding"/>
    <property type="evidence" value="ECO:0007669"/>
    <property type="project" value="TreeGrafter"/>
</dbReference>
<reference evidence="2 3" key="1">
    <citation type="submission" date="2016-10" db="EMBL/GenBank/DDBJ databases">
        <title>Description of Gloeomargarita lithophora gen. nov., sp. nov., a thylakoid-bearing basal-branching cyanobacterium with intracellular carbonates, and proposal for Gloeomargaritales ord. nov.</title>
        <authorList>
            <person name="Moreira D."/>
            <person name="Tavera R."/>
            <person name="Benzerara K."/>
            <person name="Skouri-Panet F."/>
            <person name="Couradeau E."/>
            <person name="Gerard E."/>
            <person name="Loussert C."/>
            <person name="Novelo E."/>
            <person name="Zivanovic Y."/>
            <person name="Lopez-Garcia P."/>
        </authorList>
    </citation>
    <scope>NUCLEOTIDE SEQUENCE [LARGE SCALE GENOMIC DNA]</scope>
    <source>
        <strain evidence="2 3">D10</strain>
    </source>
</reference>
<sequence length="118" mass="12519">MPLNIRLTPAAVGAIHQWQMRTGQHQAHLRLAVNPGGCAGYFYTLNLASLHSTAGESELASDLMGITVVVPSHQYPLLSGLTLDYTEDLVGGSFRFNNPQAHQTCSCGHSFALTPGGG</sequence>
<dbReference type="InterPro" id="IPR035903">
    <property type="entry name" value="HesB-like_dom_sf"/>
</dbReference>
<dbReference type="OrthoDB" id="9801228at2"/>
<dbReference type="Proteomes" id="UP000180235">
    <property type="component" value="Chromosome"/>
</dbReference>
<dbReference type="GO" id="GO:0016226">
    <property type="term" value="P:iron-sulfur cluster assembly"/>
    <property type="evidence" value="ECO:0007669"/>
    <property type="project" value="InterPro"/>
</dbReference>
<dbReference type="InterPro" id="IPR000361">
    <property type="entry name" value="ATAP_core_dom"/>
</dbReference>
<dbReference type="Gene3D" id="2.60.300.12">
    <property type="entry name" value="HesB-like domain"/>
    <property type="match status" value="1"/>
</dbReference>
<accession>A0A1J0AF74</accession>
<dbReference type="AlphaFoldDB" id="A0A1J0AF74"/>
<evidence type="ECO:0000313" key="3">
    <source>
        <dbReference type="Proteomes" id="UP000180235"/>
    </source>
</evidence>
<protein>
    <recommendedName>
        <fullName evidence="1">Core domain-containing protein</fullName>
    </recommendedName>
</protein>
<dbReference type="Pfam" id="PF01521">
    <property type="entry name" value="Fe-S_biosyn"/>
    <property type="match status" value="1"/>
</dbReference>
<dbReference type="STRING" id="1188229.GlitD10_2258"/>
<evidence type="ECO:0000313" key="2">
    <source>
        <dbReference type="EMBL" id="APB34590.1"/>
    </source>
</evidence>
<keyword evidence="3" id="KW-1185">Reference proteome</keyword>
<name>A0A1J0AF74_9CYAN</name>
<feature type="domain" description="Core" evidence="1">
    <location>
        <begin position="4"/>
        <end position="108"/>
    </location>
</feature>
<dbReference type="InterPro" id="IPR017870">
    <property type="entry name" value="FeS_cluster_insertion_CS"/>
</dbReference>
<gene>
    <name evidence="2" type="ORF">GlitD10_2258</name>
</gene>
<dbReference type="PANTHER" id="PTHR43011:SF1">
    <property type="entry name" value="IRON-SULFUR CLUSTER ASSEMBLY 2 HOMOLOG, MITOCHONDRIAL"/>
    <property type="match status" value="1"/>
</dbReference>
<dbReference type="NCBIfam" id="TIGR00049">
    <property type="entry name" value="iron-sulfur cluster assembly accessory protein"/>
    <property type="match status" value="1"/>
</dbReference>
<organism evidence="2 3">
    <name type="scientific">Gloeomargarita lithophora Alchichica-D10</name>
    <dbReference type="NCBI Taxonomy" id="1188229"/>
    <lineage>
        <taxon>Bacteria</taxon>
        <taxon>Bacillati</taxon>
        <taxon>Cyanobacteriota</taxon>
        <taxon>Cyanophyceae</taxon>
        <taxon>Gloeomargaritales</taxon>
        <taxon>Gloeomargaritaceae</taxon>
        <taxon>Gloeomargarita</taxon>
    </lineage>
</organism>
<dbReference type="GO" id="GO:0051537">
    <property type="term" value="F:2 iron, 2 sulfur cluster binding"/>
    <property type="evidence" value="ECO:0007669"/>
    <property type="project" value="TreeGrafter"/>
</dbReference>
<dbReference type="RefSeq" id="WP_071455009.1">
    <property type="nucleotide sequence ID" value="NZ_CP017675.1"/>
</dbReference>
<dbReference type="PROSITE" id="PS01152">
    <property type="entry name" value="HESB"/>
    <property type="match status" value="1"/>
</dbReference>